<gene>
    <name evidence="1" type="ORF">DY000_02062365</name>
</gene>
<evidence type="ECO:0000313" key="1">
    <source>
        <dbReference type="EMBL" id="KAF3520363.1"/>
    </source>
</evidence>
<proteinExistence type="predicted"/>
<keyword evidence="2" id="KW-1185">Reference proteome</keyword>
<reference evidence="1 2" key="1">
    <citation type="journal article" date="2020" name="BMC Genomics">
        <title>Intraspecific diversification of the crop wild relative Brassica cretica Lam. using demographic model selection.</title>
        <authorList>
            <person name="Kioukis A."/>
            <person name="Michalopoulou V.A."/>
            <person name="Briers L."/>
            <person name="Pirintsos S."/>
            <person name="Studholme D.J."/>
            <person name="Pavlidis P."/>
            <person name="Sarris P.F."/>
        </authorList>
    </citation>
    <scope>NUCLEOTIDE SEQUENCE [LARGE SCALE GENOMIC DNA]</scope>
    <source>
        <strain evidence="2">cv. PFS-1207/04</strain>
    </source>
</reference>
<organism evidence="1 2">
    <name type="scientific">Brassica cretica</name>
    <name type="common">Mustard</name>
    <dbReference type="NCBI Taxonomy" id="69181"/>
    <lineage>
        <taxon>Eukaryota</taxon>
        <taxon>Viridiplantae</taxon>
        <taxon>Streptophyta</taxon>
        <taxon>Embryophyta</taxon>
        <taxon>Tracheophyta</taxon>
        <taxon>Spermatophyta</taxon>
        <taxon>Magnoliopsida</taxon>
        <taxon>eudicotyledons</taxon>
        <taxon>Gunneridae</taxon>
        <taxon>Pentapetalae</taxon>
        <taxon>rosids</taxon>
        <taxon>malvids</taxon>
        <taxon>Brassicales</taxon>
        <taxon>Brassicaceae</taxon>
        <taxon>Brassiceae</taxon>
        <taxon>Brassica</taxon>
    </lineage>
</organism>
<accession>A0ABQ7B256</accession>
<evidence type="ECO:0000313" key="2">
    <source>
        <dbReference type="Proteomes" id="UP000266723"/>
    </source>
</evidence>
<name>A0ABQ7B256_BRACR</name>
<dbReference type="EMBL" id="QGKV02001556">
    <property type="protein sequence ID" value="KAF3520363.1"/>
    <property type="molecule type" value="Genomic_DNA"/>
</dbReference>
<dbReference type="Proteomes" id="UP000266723">
    <property type="component" value="Unassembled WGS sequence"/>
</dbReference>
<sequence length="78" mass="9054">MCSPPCFWESYDRSYGRVRMCSPPCFWESYDCSIGSFTAAVSSWYTTVYTTVAVMDASFVRYKVLMAWSHREEPYGLC</sequence>
<comment type="caution">
    <text evidence="1">The sequence shown here is derived from an EMBL/GenBank/DDBJ whole genome shotgun (WGS) entry which is preliminary data.</text>
</comment>
<protein>
    <submittedName>
        <fullName evidence="1">Uncharacterized protein</fullName>
    </submittedName>
</protein>